<keyword evidence="2" id="KW-0813">Transport</keyword>
<evidence type="ECO:0000259" key="13">
    <source>
        <dbReference type="PROSITE" id="PS50893"/>
    </source>
</evidence>
<dbReference type="GO" id="GO:0005524">
    <property type="term" value="F:ATP binding"/>
    <property type="evidence" value="ECO:0007669"/>
    <property type="project" value="UniProtKB-KW"/>
</dbReference>
<keyword evidence="8 12" id="KW-1133">Transmembrane helix</keyword>
<evidence type="ECO:0000256" key="12">
    <source>
        <dbReference type="SAM" id="Phobius"/>
    </source>
</evidence>
<organism evidence="15 16">
    <name type="scientific">Bifidobacterium crudilactis</name>
    <dbReference type="NCBI Taxonomy" id="327277"/>
    <lineage>
        <taxon>Bacteria</taxon>
        <taxon>Bacillati</taxon>
        <taxon>Actinomycetota</taxon>
        <taxon>Actinomycetes</taxon>
        <taxon>Bifidobacteriales</taxon>
        <taxon>Bifidobacteriaceae</taxon>
        <taxon>Bifidobacterium</taxon>
    </lineage>
</organism>
<dbReference type="PROSITE" id="PS50929">
    <property type="entry name" value="ABC_TM1F"/>
    <property type="match status" value="1"/>
</dbReference>
<feature type="domain" description="ABC transmembrane type-1" evidence="14">
    <location>
        <begin position="57"/>
        <end position="337"/>
    </location>
</feature>
<keyword evidence="7 15" id="KW-0067">ATP-binding</keyword>
<keyword evidence="6" id="KW-0547">Nucleotide-binding</keyword>
<dbReference type="Pfam" id="PF00664">
    <property type="entry name" value="ABC_membrane"/>
    <property type="match status" value="1"/>
</dbReference>
<dbReference type="InterPro" id="IPR027417">
    <property type="entry name" value="P-loop_NTPase"/>
</dbReference>
<keyword evidence="5 12" id="KW-0812">Transmembrane</keyword>
<evidence type="ECO:0000256" key="6">
    <source>
        <dbReference type="ARBA" id="ARBA00022741"/>
    </source>
</evidence>
<evidence type="ECO:0000313" key="15">
    <source>
        <dbReference type="EMBL" id="NLT78972.1"/>
    </source>
</evidence>
<evidence type="ECO:0000256" key="11">
    <source>
        <dbReference type="SAM" id="MobiDB-lite"/>
    </source>
</evidence>
<evidence type="ECO:0000256" key="2">
    <source>
        <dbReference type="ARBA" id="ARBA00022448"/>
    </source>
</evidence>
<dbReference type="Gene3D" id="1.20.1560.10">
    <property type="entry name" value="ABC transporter type 1, transmembrane domain"/>
    <property type="match status" value="1"/>
</dbReference>
<dbReference type="GO" id="GO:0005886">
    <property type="term" value="C:plasma membrane"/>
    <property type="evidence" value="ECO:0007669"/>
    <property type="project" value="UniProtKB-SubCell"/>
</dbReference>
<reference evidence="15" key="1">
    <citation type="journal article" date="2020" name="Biotechnol. Biofuels">
        <title>New insights from the biogas microbiome by comprehensive genome-resolved metagenomics of nearly 1600 species originating from multiple anaerobic digesters.</title>
        <authorList>
            <person name="Campanaro S."/>
            <person name="Treu L."/>
            <person name="Rodriguez-R L.M."/>
            <person name="Kovalovszki A."/>
            <person name="Ziels R.M."/>
            <person name="Maus I."/>
            <person name="Zhu X."/>
            <person name="Kougias P.G."/>
            <person name="Basile A."/>
            <person name="Luo G."/>
            <person name="Schluter A."/>
            <person name="Konstantinidis K.T."/>
            <person name="Angelidaki I."/>
        </authorList>
    </citation>
    <scope>NUCLEOTIDE SEQUENCE</scope>
    <source>
        <strain evidence="15">AS01afH2WH_6</strain>
    </source>
</reference>
<feature type="region of interest" description="Disordered" evidence="11">
    <location>
        <begin position="1"/>
        <end position="30"/>
    </location>
</feature>
<evidence type="ECO:0000256" key="1">
    <source>
        <dbReference type="ARBA" id="ARBA00004429"/>
    </source>
</evidence>
<dbReference type="FunFam" id="3.40.50.300:FF:000221">
    <property type="entry name" value="Multidrug ABC transporter ATP-binding protein"/>
    <property type="match status" value="1"/>
</dbReference>
<dbReference type="InterPro" id="IPR036640">
    <property type="entry name" value="ABC1_TM_sf"/>
</dbReference>
<keyword evidence="9 12" id="KW-0472">Membrane</keyword>
<dbReference type="InterPro" id="IPR039421">
    <property type="entry name" value="Type_1_exporter"/>
</dbReference>
<dbReference type="PANTHER" id="PTHR43394">
    <property type="entry name" value="ATP-DEPENDENT PERMEASE MDL1, MITOCHONDRIAL"/>
    <property type="match status" value="1"/>
</dbReference>
<dbReference type="Proteomes" id="UP000767327">
    <property type="component" value="Unassembled WGS sequence"/>
</dbReference>
<protein>
    <submittedName>
        <fullName evidence="15">ABC transporter ATP-binding protein</fullName>
    </submittedName>
</protein>
<evidence type="ECO:0000259" key="14">
    <source>
        <dbReference type="PROSITE" id="PS50929"/>
    </source>
</evidence>
<dbReference type="GO" id="GO:0016887">
    <property type="term" value="F:ATP hydrolysis activity"/>
    <property type="evidence" value="ECO:0007669"/>
    <property type="project" value="InterPro"/>
</dbReference>
<gene>
    <name evidence="15" type="ORF">GXW98_01620</name>
</gene>
<feature type="compositionally biased region" description="Polar residues" evidence="11">
    <location>
        <begin position="1"/>
        <end position="22"/>
    </location>
</feature>
<dbReference type="InterPro" id="IPR003593">
    <property type="entry name" value="AAA+_ATPase"/>
</dbReference>
<dbReference type="SMART" id="SM00382">
    <property type="entry name" value="AAA"/>
    <property type="match status" value="1"/>
</dbReference>
<dbReference type="PROSITE" id="PS50893">
    <property type="entry name" value="ABC_TRANSPORTER_2"/>
    <property type="match status" value="1"/>
</dbReference>
<sequence>MPGGEQQQTPSASATHDTSKASTAVEPYSDKEKSKASKLALSQITESIKGWLLLGRVLSGISAILAIAPYIALVNLGDIFLGAWTSGTAIDESSSMMWLGILLGTFTGRLVLYFIALSITHFADARMGLEIRSKLVAALGRAPLSHFTSTTSGQIRKAIQDDTHTVHGLVAHAPVESTSALVMPAALFIYAMVIDWRLGLLSVATIPVYLLLQMIMMRGMGEKTAEMDTKLSKVSSTMVEFVSGISVVKAFGQVGRAHRNFARASDDFSDFYVGWCAPLLKGSAVSMAFIAAPVMLLINLAGGFLMVQQQWVTPAQVLACSLIALVLPAAIEVAGNMSWSYQVAGAAALRINTVLDTPVMAQSAAPKTPSGYDIHIDHVRYTYGSIVALDDVSLDIPEGTTTALIGPSGSGKSTLATLVARFADPEQGFVSIGGVDLRELSYERLYSTVSFVLQDAQLLRMSVRDNIALSRPDASLEDIRKAAKAATIDDEIMALPKGYDTIVNQDVALSGGQEHRIAIARALIVDAPILILDEATASVDPESEAEIQEALNNLVRDRTVIVIAHKPTSIVGADQIVVLERGRITACGTHEELKDEAHYAALWSNAQIDDGDIIAANTATTEQGAKR</sequence>
<evidence type="ECO:0000256" key="8">
    <source>
        <dbReference type="ARBA" id="ARBA00022989"/>
    </source>
</evidence>
<comment type="similarity">
    <text evidence="10">Belongs to the ABC transporter superfamily. Siderophore-Fe(3+) uptake transporter (SIUT) (TC 3.A.1.21) family.</text>
</comment>
<feature type="transmembrane region" description="Helical" evidence="12">
    <location>
        <begin position="61"/>
        <end position="84"/>
    </location>
</feature>
<evidence type="ECO:0000256" key="10">
    <source>
        <dbReference type="ARBA" id="ARBA00023455"/>
    </source>
</evidence>
<reference evidence="15" key="2">
    <citation type="submission" date="2020-01" db="EMBL/GenBank/DDBJ databases">
        <authorList>
            <person name="Campanaro S."/>
        </authorList>
    </citation>
    <scope>NUCLEOTIDE SEQUENCE</scope>
    <source>
        <strain evidence="15">AS01afH2WH_6</strain>
    </source>
</reference>
<dbReference type="InterPro" id="IPR003439">
    <property type="entry name" value="ABC_transporter-like_ATP-bd"/>
</dbReference>
<proteinExistence type="inferred from homology"/>
<evidence type="ECO:0000313" key="16">
    <source>
        <dbReference type="Proteomes" id="UP000767327"/>
    </source>
</evidence>
<dbReference type="EMBL" id="JAAXZR010000007">
    <property type="protein sequence ID" value="NLT78972.1"/>
    <property type="molecule type" value="Genomic_DNA"/>
</dbReference>
<comment type="subcellular location">
    <subcellularLocation>
        <location evidence="1">Cell inner membrane</location>
        <topology evidence="1">Multi-pass membrane protein</topology>
    </subcellularLocation>
</comment>
<feature type="transmembrane region" description="Helical" evidence="12">
    <location>
        <begin position="96"/>
        <end position="119"/>
    </location>
</feature>
<dbReference type="PANTHER" id="PTHR43394:SF1">
    <property type="entry name" value="ATP-BINDING CASSETTE SUB-FAMILY B MEMBER 10, MITOCHONDRIAL"/>
    <property type="match status" value="1"/>
</dbReference>
<evidence type="ECO:0000256" key="4">
    <source>
        <dbReference type="ARBA" id="ARBA00022519"/>
    </source>
</evidence>
<accession>A0A971CY89</accession>
<feature type="transmembrane region" description="Helical" evidence="12">
    <location>
        <begin position="284"/>
        <end position="305"/>
    </location>
</feature>
<dbReference type="AlphaFoldDB" id="A0A971CY89"/>
<keyword evidence="3" id="KW-1003">Cell membrane</keyword>
<dbReference type="InterPro" id="IPR011527">
    <property type="entry name" value="ABC1_TM_dom"/>
</dbReference>
<dbReference type="Pfam" id="PF00005">
    <property type="entry name" value="ABC_tran"/>
    <property type="match status" value="1"/>
</dbReference>
<dbReference type="SUPFAM" id="SSF90123">
    <property type="entry name" value="ABC transporter transmembrane region"/>
    <property type="match status" value="1"/>
</dbReference>
<name>A0A971CY89_9BIFI</name>
<feature type="transmembrane region" description="Helical" evidence="12">
    <location>
        <begin position="187"/>
        <end position="212"/>
    </location>
</feature>
<comment type="caution">
    <text evidence="15">The sequence shown here is derived from an EMBL/GenBank/DDBJ whole genome shotgun (WGS) entry which is preliminary data.</text>
</comment>
<dbReference type="GO" id="GO:0015421">
    <property type="term" value="F:ABC-type oligopeptide transporter activity"/>
    <property type="evidence" value="ECO:0007669"/>
    <property type="project" value="TreeGrafter"/>
</dbReference>
<feature type="transmembrane region" description="Helical" evidence="12">
    <location>
        <begin position="311"/>
        <end position="331"/>
    </location>
</feature>
<evidence type="ECO:0000256" key="5">
    <source>
        <dbReference type="ARBA" id="ARBA00022692"/>
    </source>
</evidence>
<evidence type="ECO:0000256" key="7">
    <source>
        <dbReference type="ARBA" id="ARBA00022840"/>
    </source>
</evidence>
<keyword evidence="4" id="KW-0997">Cell inner membrane</keyword>
<evidence type="ECO:0000256" key="9">
    <source>
        <dbReference type="ARBA" id="ARBA00023136"/>
    </source>
</evidence>
<dbReference type="SUPFAM" id="SSF52540">
    <property type="entry name" value="P-loop containing nucleoside triphosphate hydrolases"/>
    <property type="match status" value="1"/>
</dbReference>
<dbReference type="CDD" id="cd07346">
    <property type="entry name" value="ABC_6TM_exporters"/>
    <property type="match status" value="1"/>
</dbReference>
<dbReference type="Gene3D" id="3.40.50.300">
    <property type="entry name" value="P-loop containing nucleotide triphosphate hydrolases"/>
    <property type="match status" value="1"/>
</dbReference>
<feature type="domain" description="ABC transporter" evidence="13">
    <location>
        <begin position="374"/>
        <end position="606"/>
    </location>
</feature>
<evidence type="ECO:0000256" key="3">
    <source>
        <dbReference type="ARBA" id="ARBA00022475"/>
    </source>
</evidence>